<dbReference type="NCBIfam" id="TIGR01484">
    <property type="entry name" value="HAD-SF-IIB"/>
    <property type="match status" value="1"/>
</dbReference>
<dbReference type="Gene3D" id="3.30.1240.10">
    <property type="match status" value="1"/>
</dbReference>
<comment type="caution">
    <text evidence="1">The sequence shown here is derived from an EMBL/GenBank/DDBJ whole genome shotgun (WGS) entry which is preliminary data.</text>
</comment>
<dbReference type="CDD" id="cd07516">
    <property type="entry name" value="HAD_Pase"/>
    <property type="match status" value="1"/>
</dbReference>
<dbReference type="SFLD" id="SFLDG01140">
    <property type="entry name" value="C2.B:_Phosphomannomutase_and_P"/>
    <property type="match status" value="1"/>
</dbReference>
<dbReference type="AlphaFoldDB" id="A0A6N8CPF3"/>
<dbReference type="InterPro" id="IPR000150">
    <property type="entry name" value="Cof"/>
</dbReference>
<dbReference type="SFLD" id="SFLDG01144">
    <property type="entry name" value="C2.B.4:_PGP_Like"/>
    <property type="match status" value="1"/>
</dbReference>
<dbReference type="Pfam" id="PF08282">
    <property type="entry name" value="Hydrolase_3"/>
    <property type="match status" value="1"/>
</dbReference>
<dbReference type="SFLD" id="SFLDS00003">
    <property type="entry name" value="Haloacid_Dehalogenase"/>
    <property type="match status" value="1"/>
</dbReference>
<dbReference type="InterPro" id="IPR036412">
    <property type="entry name" value="HAD-like_sf"/>
</dbReference>
<keyword evidence="1" id="KW-0378">Hydrolase</keyword>
<dbReference type="InterPro" id="IPR023214">
    <property type="entry name" value="HAD_sf"/>
</dbReference>
<dbReference type="Gene3D" id="3.40.50.1000">
    <property type="entry name" value="HAD superfamily/HAD-like"/>
    <property type="match status" value="1"/>
</dbReference>
<dbReference type="NCBIfam" id="TIGR00099">
    <property type="entry name" value="Cof-subfamily"/>
    <property type="match status" value="1"/>
</dbReference>
<keyword evidence="2" id="KW-1185">Reference proteome</keyword>
<evidence type="ECO:0000313" key="1">
    <source>
        <dbReference type="EMBL" id="MTT31881.1"/>
    </source>
</evidence>
<dbReference type="Proteomes" id="UP000440978">
    <property type="component" value="Unassembled WGS sequence"/>
</dbReference>
<protein>
    <submittedName>
        <fullName evidence="1">Cof-type HAD-IIB family hydrolase</fullName>
    </submittedName>
</protein>
<sequence length="274" mass="30494">MTVGYKLVCSDIDGTIINSDHKLSLGTKKAAKVLQQKKIPLVLVSARMPQAMIPLQEELGSSGPLICFSGALVLGEERLDGTREVLKNACLNQKDVQDIYHTCVEKFPQISFTAYNKTDWLVSSDQDGWVIQEHDITGTPMNVFSFQSDSLYPEVNKILCMGPRQVIKTLEEHLHVNFSDLTIYRSKPNYLEIMAQHVSKSNAISILLERYQINREDVIAFGDNYNDIDMLQACGLGVAMGNAPDEVKAISDAVTLTNDEEGIKVALEKYCFVS</sequence>
<name>A0A6N8CPF3_9BACI</name>
<dbReference type="GO" id="GO:0000287">
    <property type="term" value="F:magnesium ion binding"/>
    <property type="evidence" value="ECO:0007669"/>
    <property type="project" value="TreeGrafter"/>
</dbReference>
<gene>
    <name evidence="1" type="ORF">GMB86_07640</name>
</gene>
<dbReference type="EMBL" id="WNHB01000010">
    <property type="protein sequence ID" value="MTT31881.1"/>
    <property type="molecule type" value="Genomic_DNA"/>
</dbReference>
<proteinExistence type="predicted"/>
<accession>A0A6N8CPF3</accession>
<evidence type="ECO:0000313" key="2">
    <source>
        <dbReference type="Proteomes" id="UP000440978"/>
    </source>
</evidence>
<dbReference type="InterPro" id="IPR006379">
    <property type="entry name" value="HAD-SF_hydro_IIB"/>
</dbReference>
<dbReference type="GO" id="GO:0016791">
    <property type="term" value="F:phosphatase activity"/>
    <property type="evidence" value="ECO:0007669"/>
    <property type="project" value="UniProtKB-ARBA"/>
</dbReference>
<dbReference type="GO" id="GO:0005829">
    <property type="term" value="C:cytosol"/>
    <property type="evidence" value="ECO:0007669"/>
    <property type="project" value="TreeGrafter"/>
</dbReference>
<dbReference type="PANTHER" id="PTHR10000:SF8">
    <property type="entry name" value="HAD SUPERFAMILY HYDROLASE-LIKE, TYPE 3"/>
    <property type="match status" value="1"/>
</dbReference>
<dbReference type="SUPFAM" id="SSF56784">
    <property type="entry name" value="HAD-like"/>
    <property type="match status" value="1"/>
</dbReference>
<dbReference type="PANTHER" id="PTHR10000">
    <property type="entry name" value="PHOSPHOSERINE PHOSPHATASE"/>
    <property type="match status" value="1"/>
</dbReference>
<organism evidence="1 2">
    <name type="scientific">Terrilactibacillus tamarindi</name>
    <dbReference type="NCBI Taxonomy" id="2599694"/>
    <lineage>
        <taxon>Bacteria</taxon>
        <taxon>Bacillati</taxon>
        <taxon>Bacillota</taxon>
        <taxon>Bacilli</taxon>
        <taxon>Bacillales</taxon>
        <taxon>Bacillaceae</taxon>
        <taxon>Terrilactibacillus</taxon>
    </lineage>
</organism>
<reference evidence="1 2" key="1">
    <citation type="submission" date="2019-11" db="EMBL/GenBank/DDBJ databases">
        <title>Terrilactibacillus tamarindus sp. nov. BCM23-1 isolated from bark of Tamarindus indica.</title>
        <authorList>
            <person name="Kingkaew E."/>
            <person name="Tanasupawat S."/>
        </authorList>
    </citation>
    <scope>NUCLEOTIDE SEQUENCE [LARGE SCALE GENOMIC DNA]</scope>
    <source>
        <strain evidence="1 2">BCM23-1</strain>
    </source>
</reference>
<dbReference type="OrthoDB" id="9790031at2"/>